<feature type="signal peptide" evidence="1">
    <location>
        <begin position="1"/>
        <end position="21"/>
    </location>
</feature>
<evidence type="ECO:0000313" key="2">
    <source>
        <dbReference type="EMBL" id="MBJ7542004.1"/>
    </source>
</evidence>
<dbReference type="Proteomes" id="UP000623250">
    <property type="component" value="Unassembled WGS sequence"/>
</dbReference>
<evidence type="ECO:0000256" key="1">
    <source>
        <dbReference type="SAM" id="SignalP"/>
    </source>
</evidence>
<keyword evidence="3" id="KW-1185">Reference proteome</keyword>
<dbReference type="RefSeq" id="WP_037236281.1">
    <property type="nucleotide sequence ID" value="NZ_JAEMUK010000002.1"/>
</dbReference>
<organism evidence="2 3">
    <name type="scientific">Rhodomicrobium udaipurense</name>
    <dbReference type="NCBI Taxonomy" id="1202716"/>
    <lineage>
        <taxon>Bacteria</taxon>
        <taxon>Pseudomonadati</taxon>
        <taxon>Pseudomonadota</taxon>
        <taxon>Alphaproteobacteria</taxon>
        <taxon>Hyphomicrobiales</taxon>
        <taxon>Hyphomicrobiaceae</taxon>
        <taxon>Rhodomicrobium</taxon>
    </lineage>
</organism>
<proteinExistence type="predicted"/>
<accession>A0A8I1KIR2</accession>
<dbReference type="EMBL" id="JAEMUK010000002">
    <property type="protein sequence ID" value="MBJ7542004.1"/>
    <property type="molecule type" value="Genomic_DNA"/>
</dbReference>
<protein>
    <recommendedName>
        <fullName evidence="4">Chemotaxis protein MotC</fullName>
    </recommendedName>
</protein>
<feature type="chain" id="PRO_5034339764" description="Chemotaxis protein MotC" evidence="1">
    <location>
        <begin position="22"/>
        <end position="386"/>
    </location>
</feature>
<name>A0A8I1KIR2_9HYPH</name>
<sequence>MRAAVVLGFVALVTAMASTQAAEREQALIMDLRDDARRFDAVARTQASSMEMAEARERFAAHLREAARLKLKNEEFLKFAEIFVLSGGGVEHIKPWKDDQPGEMERNLIRGIVAHGSGDTTRAEAILLSIDARSLDAVRGGHLALVQALLAARTDAERAFSYYGLARLLLPGTLVEEAALRQSIVLAGEKLRAQEFAEAALAYIRRFDTSTFAGDAETRIVSYLPRFEDADGAAILELMLEARPMGFGRCPVCFLTEVAQRGVLSGRRSLALLATGKGLALVENDAPQKQRLILYQAAIEIVTDKYERSSDTLKSLDPEGFDADDAALLSASLQLARKLRETPKPLSDEVALAGNRGGNRAFLGDKRVMEARAAVANADLVLQRER</sequence>
<evidence type="ECO:0000313" key="3">
    <source>
        <dbReference type="Proteomes" id="UP000623250"/>
    </source>
</evidence>
<dbReference type="AlphaFoldDB" id="A0A8I1KIR2"/>
<reference evidence="2 3" key="1">
    <citation type="submission" date="2020-12" db="EMBL/GenBank/DDBJ databases">
        <title>Revised draft genomes of Rhodomicrobium vannielii ATCC 17100 and Rhodomicrobium udaipurense JA643.</title>
        <authorList>
            <person name="Conners E.M."/>
            <person name="Davenport E.J."/>
            <person name="Bose A."/>
        </authorList>
    </citation>
    <scope>NUCLEOTIDE SEQUENCE [LARGE SCALE GENOMIC DNA]</scope>
    <source>
        <strain evidence="2 3">JA643</strain>
    </source>
</reference>
<gene>
    <name evidence="2" type="ORF">JDN41_00340</name>
</gene>
<comment type="caution">
    <text evidence="2">The sequence shown here is derived from an EMBL/GenBank/DDBJ whole genome shotgun (WGS) entry which is preliminary data.</text>
</comment>
<keyword evidence="1" id="KW-0732">Signal</keyword>
<evidence type="ECO:0008006" key="4">
    <source>
        <dbReference type="Google" id="ProtNLM"/>
    </source>
</evidence>